<evidence type="ECO:0000313" key="3">
    <source>
        <dbReference type="Proteomes" id="UP000187344"/>
    </source>
</evidence>
<dbReference type="RefSeq" id="WP_075869014.1">
    <property type="nucleotide sequence ID" value="NZ_LXYT01000001.1"/>
</dbReference>
<dbReference type="EMBL" id="LXYT01000001">
    <property type="protein sequence ID" value="OLY43849.1"/>
    <property type="molecule type" value="Genomic_DNA"/>
</dbReference>
<feature type="region of interest" description="Disordered" evidence="1">
    <location>
        <begin position="62"/>
        <end position="93"/>
    </location>
</feature>
<keyword evidence="3" id="KW-1185">Reference proteome</keyword>
<gene>
    <name evidence="2" type="ORF">PEB0149_012890</name>
</gene>
<dbReference type="AlphaFoldDB" id="A0A1R0FAC7"/>
<protein>
    <submittedName>
        <fullName evidence="2">Uncharacterized protein</fullName>
    </submittedName>
</protein>
<organism evidence="2 3">
    <name type="scientific">Bartonella apis</name>
    <dbReference type="NCBI Taxonomy" id="1686310"/>
    <lineage>
        <taxon>Bacteria</taxon>
        <taxon>Pseudomonadati</taxon>
        <taxon>Pseudomonadota</taxon>
        <taxon>Alphaproteobacteria</taxon>
        <taxon>Hyphomicrobiales</taxon>
        <taxon>Bartonellaceae</taxon>
        <taxon>Bartonella</taxon>
    </lineage>
</organism>
<comment type="caution">
    <text evidence="2">The sequence shown here is derived from an EMBL/GenBank/DDBJ whole genome shotgun (WGS) entry which is preliminary data.</text>
</comment>
<reference evidence="2 3" key="1">
    <citation type="submission" date="2016-12" db="EMBL/GenBank/DDBJ databases">
        <title>Comparative genomics of Bartonella apis.</title>
        <authorList>
            <person name="Engel P."/>
        </authorList>
    </citation>
    <scope>NUCLEOTIDE SEQUENCE [LARGE SCALE GENOMIC DNA]</scope>
    <source>
        <strain evidence="2 3">PEB0149</strain>
    </source>
</reference>
<proteinExistence type="predicted"/>
<evidence type="ECO:0000313" key="2">
    <source>
        <dbReference type="EMBL" id="OLY43849.1"/>
    </source>
</evidence>
<name>A0A1R0FAC7_9HYPH</name>
<dbReference type="Proteomes" id="UP000187344">
    <property type="component" value="Unassembled WGS sequence"/>
</dbReference>
<evidence type="ECO:0000256" key="1">
    <source>
        <dbReference type="SAM" id="MobiDB-lite"/>
    </source>
</evidence>
<accession>A0A1R0FAC7</accession>
<sequence>MDSSTLRRLAGLNLSTEQMSAILELLADIDEREDQRRARTRERVRRFRLTRKNNVTLQEENCNREETLPLSPKRKVPPHPLKENNPFPASSETCSDALVKEPTDKKGGHVFSFCGNRNLPELPAGCEQNKACSFAVSLLKAKACSFSESSAFPQAESAPLSEITGTVSAAEKDEASGAMSASGISASVPLLPSPSGIFGSRNFGKNEVPELAISRPEKRSFEAEFHEIFWPSFPNKCGKPKALTAFLKARKKDSLAAIMAGLQRYIADKPPDRPWLNPTTFLNQERWNDQPAPVMERKNAKFGYDKRSTARKVTDAMARLAPRFDACQTRFPHDR</sequence>